<evidence type="ECO:0000313" key="2">
    <source>
        <dbReference type="EMBL" id="MBX52934.1"/>
    </source>
</evidence>
<reference evidence="2" key="1">
    <citation type="submission" date="2018-02" db="EMBL/GenBank/DDBJ databases">
        <title>Rhizophora mucronata_Transcriptome.</title>
        <authorList>
            <person name="Meera S.P."/>
            <person name="Sreeshan A."/>
            <person name="Augustine A."/>
        </authorList>
    </citation>
    <scope>NUCLEOTIDE SEQUENCE</scope>
    <source>
        <tissue evidence="2">Leaf</tissue>
    </source>
</reference>
<organism evidence="2">
    <name type="scientific">Rhizophora mucronata</name>
    <name type="common">Asiatic mangrove</name>
    <dbReference type="NCBI Taxonomy" id="61149"/>
    <lineage>
        <taxon>Eukaryota</taxon>
        <taxon>Viridiplantae</taxon>
        <taxon>Streptophyta</taxon>
        <taxon>Embryophyta</taxon>
        <taxon>Tracheophyta</taxon>
        <taxon>Spermatophyta</taxon>
        <taxon>Magnoliopsida</taxon>
        <taxon>eudicotyledons</taxon>
        <taxon>Gunneridae</taxon>
        <taxon>Pentapetalae</taxon>
        <taxon>rosids</taxon>
        <taxon>fabids</taxon>
        <taxon>Malpighiales</taxon>
        <taxon>Rhizophoraceae</taxon>
        <taxon>Rhizophora</taxon>
    </lineage>
</organism>
<proteinExistence type="predicted"/>
<sequence>MHAPGQPHSLFKHLNNENFHPYALLFSFLFSVVLFLKFLLHPLQLDLLMIIQAFKLIFS</sequence>
<protein>
    <submittedName>
        <fullName evidence="2">Uncharacterized protein</fullName>
    </submittedName>
</protein>
<evidence type="ECO:0000256" key="1">
    <source>
        <dbReference type="SAM" id="Phobius"/>
    </source>
</evidence>
<keyword evidence="1" id="KW-0472">Membrane</keyword>
<feature type="transmembrane region" description="Helical" evidence="1">
    <location>
        <begin position="20"/>
        <end position="40"/>
    </location>
</feature>
<keyword evidence="1" id="KW-1133">Transmembrane helix</keyword>
<accession>A0A2P2PDX2</accession>
<dbReference type="EMBL" id="GGEC01072450">
    <property type="protein sequence ID" value="MBX52934.1"/>
    <property type="molecule type" value="Transcribed_RNA"/>
</dbReference>
<keyword evidence="1" id="KW-0812">Transmembrane</keyword>
<name>A0A2P2PDX2_RHIMU</name>
<dbReference type="AlphaFoldDB" id="A0A2P2PDX2"/>